<accession>A0A9W6K8W5</accession>
<keyword evidence="1" id="KW-0812">Transmembrane</keyword>
<feature type="transmembrane region" description="Helical" evidence="1">
    <location>
        <begin position="52"/>
        <end position="71"/>
    </location>
</feature>
<keyword evidence="1" id="KW-0472">Membrane</keyword>
<evidence type="ECO:0000256" key="1">
    <source>
        <dbReference type="SAM" id="Phobius"/>
    </source>
</evidence>
<name>A0A9W6K8W5_9PSED</name>
<evidence type="ECO:0000313" key="2">
    <source>
        <dbReference type="EMBL" id="GLK91072.1"/>
    </source>
</evidence>
<keyword evidence="1" id="KW-1133">Transmembrane helix</keyword>
<dbReference type="EMBL" id="BSFN01000016">
    <property type="protein sequence ID" value="GLK91072.1"/>
    <property type="molecule type" value="Genomic_DNA"/>
</dbReference>
<feature type="transmembrane region" description="Helical" evidence="1">
    <location>
        <begin position="12"/>
        <end position="32"/>
    </location>
</feature>
<sequence>MPVNVGATSWQLAQTFWVGGLWLLHFVMLPALERIGLAPMLVEEIANTLSPLLVLLAVGGVLLQTLILLQAERFSALWQDMRGKLLVASFLVASAYGLLHHFAPGALRLQLFCFLILALCGALLVLQPVPDGRAARARMARH</sequence>
<organism evidence="2 3">
    <name type="scientific">Pseudomonas turukhanskensis</name>
    <dbReference type="NCBI Taxonomy" id="1806536"/>
    <lineage>
        <taxon>Bacteria</taxon>
        <taxon>Pseudomonadati</taxon>
        <taxon>Pseudomonadota</taxon>
        <taxon>Gammaproteobacteria</taxon>
        <taxon>Pseudomonadales</taxon>
        <taxon>Pseudomonadaceae</taxon>
        <taxon>Pseudomonas</taxon>
    </lineage>
</organism>
<proteinExistence type="predicted"/>
<dbReference type="Proteomes" id="UP001143328">
    <property type="component" value="Unassembled WGS sequence"/>
</dbReference>
<feature type="transmembrane region" description="Helical" evidence="1">
    <location>
        <begin position="109"/>
        <end position="129"/>
    </location>
</feature>
<keyword evidence="3" id="KW-1185">Reference proteome</keyword>
<comment type="caution">
    <text evidence="2">The sequence shown here is derived from an EMBL/GenBank/DDBJ whole genome shotgun (WGS) entry which is preliminary data.</text>
</comment>
<protein>
    <recommendedName>
        <fullName evidence="4">DUF4149 domain-containing protein</fullName>
    </recommendedName>
</protein>
<evidence type="ECO:0008006" key="4">
    <source>
        <dbReference type="Google" id="ProtNLM"/>
    </source>
</evidence>
<gene>
    <name evidence="2" type="ORF">GCM10017655_41360</name>
</gene>
<evidence type="ECO:0000313" key="3">
    <source>
        <dbReference type="Proteomes" id="UP001143328"/>
    </source>
</evidence>
<dbReference type="AlphaFoldDB" id="A0A9W6K8W5"/>
<reference evidence="2" key="2">
    <citation type="submission" date="2023-01" db="EMBL/GenBank/DDBJ databases">
        <authorList>
            <person name="Sun Q."/>
            <person name="Evtushenko L."/>
        </authorList>
    </citation>
    <scope>NUCLEOTIDE SEQUENCE</scope>
    <source>
        <strain evidence="2">VKM B-2935</strain>
    </source>
</reference>
<reference evidence="2" key="1">
    <citation type="journal article" date="2014" name="Int. J. Syst. Evol. Microbiol.">
        <title>Complete genome sequence of Corynebacterium casei LMG S-19264T (=DSM 44701T), isolated from a smear-ripened cheese.</title>
        <authorList>
            <consortium name="US DOE Joint Genome Institute (JGI-PGF)"/>
            <person name="Walter F."/>
            <person name="Albersmeier A."/>
            <person name="Kalinowski J."/>
            <person name="Ruckert C."/>
        </authorList>
    </citation>
    <scope>NUCLEOTIDE SEQUENCE</scope>
    <source>
        <strain evidence="2">VKM B-2935</strain>
    </source>
</reference>